<keyword evidence="1" id="KW-1133">Transmembrane helix</keyword>
<reference evidence="2 3" key="1">
    <citation type="submission" date="2019-06" db="EMBL/GenBank/DDBJ databases">
        <title>Amycolatopsis alkalitolerans sp. nov., isolated from Gastrodia elata Blume.</title>
        <authorList>
            <person name="Narsing Rao M.P."/>
            <person name="Li W.J."/>
        </authorList>
    </citation>
    <scope>NUCLEOTIDE SEQUENCE [LARGE SCALE GENOMIC DNA]</scope>
    <source>
        <strain evidence="2 3">SYSUP0005</strain>
    </source>
</reference>
<evidence type="ECO:0000256" key="1">
    <source>
        <dbReference type="SAM" id="Phobius"/>
    </source>
</evidence>
<evidence type="ECO:0000313" key="2">
    <source>
        <dbReference type="EMBL" id="TNC22099.1"/>
    </source>
</evidence>
<keyword evidence="3" id="KW-1185">Reference proteome</keyword>
<dbReference type="AlphaFoldDB" id="A0A5C4LVX9"/>
<protein>
    <submittedName>
        <fullName evidence="2">Uncharacterized protein</fullName>
    </submittedName>
</protein>
<keyword evidence="1" id="KW-0812">Transmembrane</keyword>
<accession>A0A5C4LVX9</accession>
<organism evidence="2 3">
    <name type="scientific">Amycolatopsis alkalitolerans</name>
    <dbReference type="NCBI Taxonomy" id="2547244"/>
    <lineage>
        <taxon>Bacteria</taxon>
        <taxon>Bacillati</taxon>
        <taxon>Actinomycetota</taxon>
        <taxon>Actinomycetes</taxon>
        <taxon>Pseudonocardiales</taxon>
        <taxon>Pseudonocardiaceae</taxon>
        <taxon>Amycolatopsis</taxon>
    </lineage>
</organism>
<dbReference type="EMBL" id="VDFW01000029">
    <property type="protein sequence ID" value="TNC22099.1"/>
    <property type="molecule type" value="Genomic_DNA"/>
</dbReference>
<evidence type="ECO:0000313" key="3">
    <source>
        <dbReference type="Proteomes" id="UP000305546"/>
    </source>
</evidence>
<dbReference type="RefSeq" id="WP_139099505.1">
    <property type="nucleotide sequence ID" value="NZ_VDFW01000029.1"/>
</dbReference>
<dbReference type="Proteomes" id="UP000305546">
    <property type="component" value="Unassembled WGS sequence"/>
</dbReference>
<feature type="transmembrane region" description="Helical" evidence="1">
    <location>
        <begin position="39"/>
        <end position="63"/>
    </location>
</feature>
<keyword evidence="1" id="KW-0472">Membrane</keyword>
<comment type="caution">
    <text evidence="2">The sequence shown here is derived from an EMBL/GenBank/DDBJ whole genome shotgun (WGS) entry which is preliminary data.</text>
</comment>
<sequence>MNRLLRWVLRLDQAGSAAFIVVALAAVPALVLVGPTPVVLWVLGVGVILYAAALAALGVLMAWGLSRSAIRGQTVSSRLWKSILLFSDDGHVEWRRRT</sequence>
<name>A0A5C4LVX9_9PSEU</name>
<gene>
    <name evidence="2" type="ORF">FG385_26485</name>
</gene>
<feature type="transmembrane region" description="Helical" evidence="1">
    <location>
        <begin position="12"/>
        <end position="33"/>
    </location>
</feature>
<proteinExistence type="predicted"/>